<evidence type="ECO:0000256" key="2">
    <source>
        <dbReference type="ARBA" id="ARBA00022692"/>
    </source>
</evidence>
<dbReference type="GO" id="GO:0098542">
    <property type="term" value="P:defense response to other organism"/>
    <property type="evidence" value="ECO:0007669"/>
    <property type="project" value="InterPro"/>
</dbReference>
<evidence type="ECO:0000256" key="1">
    <source>
        <dbReference type="ARBA" id="ARBA00004167"/>
    </source>
</evidence>
<evidence type="ECO:0000313" key="7">
    <source>
        <dbReference type="EMBL" id="MCL7032873.1"/>
    </source>
</evidence>
<dbReference type="GO" id="GO:0005886">
    <property type="term" value="C:plasma membrane"/>
    <property type="evidence" value="ECO:0007669"/>
    <property type="project" value="TreeGrafter"/>
</dbReference>
<dbReference type="GO" id="GO:0009506">
    <property type="term" value="C:plasmodesma"/>
    <property type="evidence" value="ECO:0007669"/>
    <property type="project" value="TreeGrafter"/>
</dbReference>
<gene>
    <name evidence="7" type="ORF">MKW94_017343</name>
</gene>
<keyword evidence="3 5" id="KW-1133">Transmembrane helix</keyword>
<dbReference type="PANTHER" id="PTHR31415">
    <property type="entry name" value="OS05G0367900 PROTEIN"/>
    <property type="match status" value="1"/>
</dbReference>
<protein>
    <recommendedName>
        <fullName evidence="6">Late embryogenesis abundant protein LEA-2 subgroup domain-containing protein</fullName>
    </recommendedName>
</protein>
<dbReference type="PANTHER" id="PTHR31415:SF4">
    <property type="entry name" value="NDR1_HIN1-LIKE PROTEIN 3"/>
    <property type="match status" value="1"/>
</dbReference>
<keyword evidence="2 5" id="KW-0812">Transmembrane</keyword>
<comment type="subcellular location">
    <subcellularLocation>
        <location evidence="1">Membrane</location>
        <topology evidence="1">Single-pass membrane protein</topology>
    </subcellularLocation>
</comment>
<feature type="transmembrane region" description="Helical" evidence="5">
    <location>
        <begin position="12"/>
        <end position="33"/>
    </location>
</feature>
<reference evidence="7" key="1">
    <citation type="submission" date="2022-03" db="EMBL/GenBank/DDBJ databases">
        <title>A functionally conserved STORR gene fusion in Papaver species that diverged 16.8 million years ago.</title>
        <authorList>
            <person name="Catania T."/>
        </authorList>
    </citation>
    <scope>NUCLEOTIDE SEQUENCE</scope>
    <source>
        <strain evidence="7">S-191538</strain>
    </source>
</reference>
<dbReference type="InterPro" id="IPR004864">
    <property type="entry name" value="LEA_2"/>
</dbReference>
<comment type="caution">
    <text evidence="7">The sequence shown here is derived from an EMBL/GenBank/DDBJ whole genome shotgun (WGS) entry which is preliminary data.</text>
</comment>
<dbReference type="Pfam" id="PF03168">
    <property type="entry name" value="LEA_2"/>
    <property type="match status" value="1"/>
</dbReference>
<sequence length="210" mass="23829">MACCRPRCTICLLSVAFIFIVAIVCSYIFLFLVPYENIKFHVRDASLTQFNLTSDDDTLHYHLAVNITVRNTNKKIGVRYDNITSTANCYGKDFGLVSLTPFRQGHKNTTLLRAVFQGNTSLRLQGSQLMDFTNDQRNGNYSIFLKLDGLLMLKYHGGGSGSNIQWNYNVRCGLLRLPLSLANSSTDQAVYPRLFNKRRCKLSYYLGVII</sequence>
<feature type="domain" description="Late embryogenesis abundant protein LEA-2 subgroup" evidence="6">
    <location>
        <begin position="67"/>
        <end position="143"/>
    </location>
</feature>
<evidence type="ECO:0000256" key="4">
    <source>
        <dbReference type="ARBA" id="ARBA00023136"/>
    </source>
</evidence>
<evidence type="ECO:0000256" key="5">
    <source>
        <dbReference type="SAM" id="Phobius"/>
    </source>
</evidence>
<name>A0AA41SEE2_PAPNU</name>
<evidence type="ECO:0000259" key="6">
    <source>
        <dbReference type="Pfam" id="PF03168"/>
    </source>
</evidence>
<evidence type="ECO:0000313" key="8">
    <source>
        <dbReference type="Proteomes" id="UP001177140"/>
    </source>
</evidence>
<organism evidence="7 8">
    <name type="scientific">Papaver nudicaule</name>
    <name type="common">Iceland poppy</name>
    <dbReference type="NCBI Taxonomy" id="74823"/>
    <lineage>
        <taxon>Eukaryota</taxon>
        <taxon>Viridiplantae</taxon>
        <taxon>Streptophyta</taxon>
        <taxon>Embryophyta</taxon>
        <taxon>Tracheophyta</taxon>
        <taxon>Spermatophyta</taxon>
        <taxon>Magnoliopsida</taxon>
        <taxon>Ranunculales</taxon>
        <taxon>Papaveraceae</taxon>
        <taxon>Papaveroideae</taxon>
        <taxon>Papaver</taxon>
    </lineage>
</organism>
<dbReference type="Proteomes" id="UP001177140">
    <property type="component" value="Unassembled WGS sequence"/>
</dbReference>
<dbReference type="InterPro" id="IPR044839">
    <property type="entry name" value="NDR1-like"/>
</dbReference>
<dbReference type="AlphaFoldDB" id="A0AA41SEE2"/>
<dbReference type="EMBL" id="JAJJMA010127896">
    <property type="protein sequence ID" value="MCL7032873.1"/>
    <property type="molecule type" value="Genomic_DNA"/>
</dbReference>
<evidence type="ECO:0000256" key="3">
    <source>
        <dbReference type="ARBA" id="ARBA00022989"/>
    </source>
</evidence>
<keyword evidence="8" id="KW-1185">Reference proteome</keyword>
<accession>A0AA41SEE2</accession>
<proteinExistence type="predicted"/>
<keyword evidence="4 5" id="KW-0472">Membrane</keyword>